<proteinExistence type="predicted"/>
<protein>
    <submittedName>
        <fullName evidence="2">Dihydrofolate reductase family protein</fullName>
    </submittedName>
</protein>
<sequence>MPKLRAHNITITLDGYATGTDQRLDAPFGDGVDGLHEWMFAALRARDEGDEGAAGIDADYVELGDENIGATIMGRNMFGPVRGAWQDESWTGWWGDNPPFHHDVFVRTHHLRPSLPMKGGTTFHFTDEPAETVLRRAFEAAAGQDVRLGGGPTTIQQYVRAGLLDELHLVVTPMLAGKGVRLFDNWGDEIDGYQVAEQVSSAAVTHVRLIRR</sequence>
<keyword evidence="3" id="KW-1185">Reference proteome</keyword>
<organism evidence="2 3">
    <name type="scientific">Streptomyces fildesensis</name>
    <dbReference type="NCBI Taxonomy" id="375757"/>
    <lineage>
        <taxon>Bacteria</taxon>
        <taxon>Bacillati</taxon>
        <taxon>Actinomycetota</taxon>
        <taxon>Actinomycetes</taxon>
        <taxon>Kitasatosporales</taxon>
        <taxon>Streptomycetaceae</taxon>
        <taxon>Streptomyces</taxon>
    </lineage>
</organism>
<dbReference type="Pfam" id="PF01872">
    <property type="entry name" value="RibD_C"/>
    <property type="match status" value="1"/>
</dbReference>
<dbReference type="EMBL" id="JBITYG010000016">
    <property type="protein sequence ID" value="MFI9106146.1"/>
    <property type="molecule type" value="Genomic_DNA"/>
</dbReference>
<reference evidence="2 3" key="1">
    <citation type="submission" date="2024-10" db="EMBL/GenBank/DDBJ databases">
        <title>The Natural Products Discovery Center: Release of the First 8490 Sequenced Strains for Exploring Actinobacteria Biosynthetic Diversity.</title>
        <authorList>
            <person name="Kalkreuter E."/>
            <person name="Kautsar S.A."/>
            <person name="Yang D."/>
            <person name="Bader C.D."/>
            <person name="Teijaro C.N."/>
            <person name="Fluegel L."/>
            <person name="Davis C.M."/>
            <person name="Simpson J.R."/>
            <person name="Lauterbach L."/>
            <person name="Steele A.D."/>
            <person name="Gui C."/>
            <person name="Meng S."/>
            <person name="Li G."/>
            <person name="Viehrig K."/>
            <person name="Ye F."/>
            <person name="Su P."/>
            <person name="Kiefer A.F."/>
            <person name="Nichols A."/>
            <person name="Cepeda A.J."/>
            <person name="Yan W."/>
            <person name="Fan B."/>
            <person name="Jiang Y."/>
            <person name="Adhikari A."/>
            <person name="Zheng C.-J."/>
            <person name="Schuster L."/>
            <person name="Cowan T.M."/>
            <person name="Smanski M.J."/>
            <person name="Chevrette M.G."/>
            <person name="De Carvalho L.P.S."/>
            <person name="Shen B."/>
        </authorList>
    </citation>
    <scope>NUCLEOTIDE SEQUENCE [LARGE SCALE GENOMIC DNA]</scope>
    <source>
        <strain evidence="2 3">NPDC053399</strain>
    </source>
</reference>
<evidence type="ECO:0000313" key="2">
    <source>
        <dbReference type="EMBL" id="MFI9106146.1"/>
    </source>
</evidence>
<gene>
    <name evidence="2" type="ORF">ACIGXA_37140</name>
</gene>
<dbReference type="Proteomes" id="UP001614394">
    <property type="component" value="Unassembled WGS sequence"/>
</dbReference>
<comment type="caution">
    <text evidence="2">The sequence shown here is derived from an EMBL/GenBank/DDBJ whole genome shotgun (WGS) entry which is preliminary data.</text>
</comment>
<accession>A0ABW8CI78</accession>
<dbReference type="SUPFAM" id="SSF53597">
    <property type="entry name" value="Dihydrofolate reductase-like"/>
    <property type="match status" value="1"/>
</dbReference>
<feature type="domain" description="Bacterial bifunctional deaminase-reductase C-terminal" evidence="1">
    <location>
        <begin position="8"/>
        <end position="187"/>
    </location>
</feature>
<name>A0ABW8CI78_9ACTN</name>
<dbReference type="RefSeq" id="WP_399657399.1">
    <property type="nucleotide sequence ID" value="NZ_JBITYG010000016.1"/>
</dbReference>
<evidence type="ECO:0000259" key="1">
    <source>
        <dbReference type="Pfam" id="PF01872"/>
    </source>
</evidence>
<dbReference type="Gene3D" id="3.40.430.10">
    <property type="entry name" value="Dihydrofolate Reductase, subunit A"/>
    <property type="match status" value="1"/>
</dbReference>
<evidence type="ECO:0000313" key="3">
    <source>
        <dbReference type="Proteomes" id="UP001614394"/>
    </source>
</evidence>
<dbReference type="InterPro" id="IPR002734">
    <property type="entry name" value="RibDG_C"/>
</dbReference>
<dbReference type="InterPro" id="IPR024072">
    <property type="entry name" value="DHFR-like_dom_sf"/>
</dbReference>